<evidence type="ECO:0000256" key="1">
    <source>
        <dbReference type="ARBA" id="ARBA00007447"/>
    </source>
</evidence>
<keyword evidence="3" id="KW-0378">Hydrolase</keyword>
<name>A0A5C3NVS6_9APHY</name>
<reference evidence="3 4" key="1">
    <citation type="journal article" date="2019" name="Nat. Ecol. Evol.">
        <title>Megaphylogeny resolves global patterns of mushroom evolution.</title>
        <authorList>
            <person name="Varga T."/>
            <person name="Krizsan K."/>
            <person name="Foldi C."/>
            <person name="Dima B."/>
            <person name="Sanchez-Garcia M."/>
            <person name="Sanchez-Ramirez S."/>
            <person name="Szollosi G.J."/>
            <person name="Szarkandi J.G."/>
            <person name="Papp V."/>
            <person name="Albert L."/>
            <person name="Andreopoulos W."/>
            <person name="Angelini C."/>
            <person name="Antonin V."/>
            <person name="Barry K.W."/>
            <person name="Bougher N.L."/>
            <person name="Buchanan P."/>
            <person name="Buyck B."/>
            <person name="Bense V."/>
            <person name="Catcheside P."/>
            <person name="Chovatia M."/>
            <person name="Cooper J."/>
            <person name="Damon W."/>
            <person name="Desjardin D."/>
            <person name="Finy P."/>
            <person name="Geml J."/>
            <person name="Haridas S."/>
            <person name="Hughes K."/>
            <person name="Justo A."/>
            <person name="Karasinski D."/>
            <person name="Kautmanova I."/>
            <person name="Kiss B."/>
            <person name="Kocsube S."/>
            <person name="Kotiranta H."/>
            <person name="LaButti K.M."/>
            <person name="Lechner B.E."/>
            <person name="Liimatainen K."/>
            <person name="Lipzen A."/>
            <person name="Lukacs Z."/>
            <person name="Mihaltcheva S."/>
            <person name="Morgado L.N."/>
            <person name="Niskanen T."/>
            <person name="Noordeloos M.E."/>
            <person name="Ohm R.A."/>
            <person name="Ortiz-Santana B."/>
            <person name="Ovrebo C."/>
            <person name="Racz N."/>
            <person name="Riley R."/>
            <person name="Savchenko A."/>
            <person name="Shiryaev A."/>
            <person name="Soop K."/>
            <person name="Spirin V."/>
            <person name="Szebenyi C."/>
            <person name="Tomsovsky M."/>
            <person name="Tulloss R.E."/>
            <person name="Uehling J."/>
            <person name="Grigoriev I.V."/>
            <person name="Vagvolgyi C."/>
            <person name="Papp T."/>
            <person name="Martin F.M."/>
            <person name="Miettinen O."/>
            <person name="Hibbett D.S."/>
            <person name="Nagy L.G."/>
        </authorList>
    </citation>
    <scope>NUCLEOTIDE SEQUENCE [LARGE SCALE GENOMIC DNA]</scope>
    <source>
        <strain evidence="3 4">HHB13444</strain>
    </source>
</reference>
<dbReference type="STRING" id="1314778.A0A5C3NVS6"/>
<organism evidence="3 4">
    <name type="scientific">Polyporus arcularius HHB13444</name>
    <dbReference type="NCBI Taxonomy" id="1314778"/>
    <lineage>
        <taxon>Eukaryota</taxon>
        <taxon>Fungi</taxon>
        <taxon>Dikarya</taxon>
        <taxon>Basidiomycota</taxon>
        <taxon>Agaricomycotina</taxon>
        <taxon>Agaricomycetes</taxon>
        <taxon>Polyporales</taxon>
        <taxon>Polyporaceae</taxon>
        <taxon>Polyporus</taxon>
    </lineage>
</organism>
<proteinExistence type="inferred from homology"/>
<dbReference type="PROSITE" id="PS51767">
    <property type="entry name" value="PEPTIDASE_A1"/>
    <property type="match status" value="1"/>
</dbReference>
<dbReference type="PANTHER" id="PTHR47966:SF75">
    <property type="entry name" value="ENDOPEPTIDASE (CTSD), PUTATIVE (AFU_ORTHOLOGUE AFUA_4G07040)-RELATED"/>
    <property type="match status" value="1"/>
</dbReference>
<dbReference type="Pfam" id="PF00026">
    <property type="entry name" value="Asp"/>
    <property type="match status" value="1"/>
</dbReference>
<dbReference type="Gene3D" id="2.40.70.10">
    <property type="entry name" value="Acid Proteases"/>
    <property type="match status" value="1"/>
</dbReference>
<dbReference type="EMBL" id="ML211692">
    <property type="protein sequence ID" value="TFK80879.1"/>
    <property type="molecule type" value="Genomic_DNA"/>
</dbReference>
<dbReference type="Proteomes" id="UP000308197">
    <property type="component" value="Unassembled WGS sequence"/>
</dbReference>
<keyword evidence="4" id="KW-1185">Reference proteome</keyword>
<dbReference type="InterPro" id="IPR021109">
    <property type="entry name" value="Peptidase_aspartic_dom_sf"/>
</dbReference>
<comment type="similarity">
    <text evidence="1">Belongs to the peptidase A1 family.</text>
</comment>
<sequence>MLSNRPLASAGLIDEVIISYNISRLSDDKNDSEITFAFDDTKFDPKMLVTFDNVATNAFWEGAMDAVTADKGLVLTGRSAMLTTSTTLIVAASVDAAAIHAVIRGTQSDRNGGFVIPCDTTTSVTVLSFGGAPFAIDPSDLHNNIGMNCVSGISSGHIVDDSWTAGHVFLKNAYFSTDITKNTISIAQPV</sequence>
<protein>
    <submittedName>
        <fullName evidence="3">Acid protease</fullName>
    </submittedName>
</protein>
<feature type="domain" description="Peptidase A1" evidence="2">
    <location>
        <begin position="1"/>
        <end position="187"/>
    </location>
</feature>
<keyword evidence="3" id="KW-0645">Protease</keyword>
<dbReference type="GO" id="GO:0004190">
    <property type="term" value="F:aspartic-type endopeptidase activity"/>
    <property type="evidence" value="ECO:0007669"/>
    <property type="project" value="InterPro"/>
</dbReference>
<dbReference type="InterPro" id="IPR001461">
    <property type="entry name" value="Aspartic_peptidase_A1"/>
</dbReference>
<dbReference type="SUPFAM" id="SSF50630">
    <property type="entry name" value="Acid proteases"/>
    <property type="match status" value="1"/>
</dbReference>
<evidence type="ECO:0000313" key="4">
    <source>
        <dbReference type="Proteomes" id="UP000308197"/>
    </source>
</evidence>
<dbReference type="InterPro" id="IPR033121">
    <property type="entry name" value="PEPTIDASE_A1"/>
</dbReference>
<gene>
    <name evidence="3" type="ORF">K466DRAFT_604970</name>
</gene>
<dbReference type="AlphaFoldDB" id="A0A5C3NVS6"/>
<evidence type="ECO:0000313" key="3">
    <source>
        <dbReference type="EMBL" id="TFK80879.1"/>
    </source>
</evidence>
<evidence type="ECO:0000259" key="2">
    <source>
        <dbReference type="PROSITE" id="PS51767"/>
    </source>
</evidence>
<accession>A0A5C3NVS6</accession>
<dbReference type="GO" id="GO:0006508">
    <property type="term" value="P:proteolysis"/>
    <property type="evidence" value="ECO:0007669"/>
    <property type="project" value="UniProtKB-KW"/>
</dbReference>
<dbReference type="InParanoid" id="A0A5C3NVS6"/>
<dbReference type="PANTHER" id="PTHR47966">
    <property type="entry name" value="BETA-SITE APP-CLEAVING ENZYME, ISOFORM A-RELATED"/>
    <property type="match status" value="1"/>
</dbReference>